<dbReference type="AlphaFoldDB" id="A0A0V1M5H1"/>
<organism evidence="1 2">
    <name type="scientific">Trichinella papuae</name>
    <dbReference type="NCBI Taxonomy" id="268474"/>
    <lineage>
        <taxon>Eukaryota</taxon>
        <taxon>Metazoa</taxon>
        <taxon>Ecdysozoa</taxon>
        <taxon>Nematoda</taxon>
        <taxon>Enoplea</taxon>
        <taxon>Dorylaimia</taxon>
        <taxon>Trichinellida</taxon>
        <taxon>Trichinellidae</taxon>
        <taxon>Trichinella</taxon>
    </lineage>
</organism>
<accession>A0A0V1M5H1</accession>
<sequence>MIQIENNDNADRLTVRTTTLVLLSHFPVYIAGMSLLRGTQRFFPVDCLPCGCFVTTPPTHDIPGTINRNRVLFVRVASLAASFTHGRGLHCCAISSVIRLGQAIDGVLDPYAWAQHTHAFDVLGAAVPHH</sequence>
<proteinExistence type="predicted"/>
<gene>
    <name evidence="1" type="ORF">T10_12145</name>
</gene>
<comment type="caution">
    <text evidence="1">The sequence shown here is derived from an EMBL/GenBank/DDBJ whole genome shotgun (WGS) entry which is preliminary data.</text>
</comment>
<dbReference type="EMBL" id="JYDO01000217">
    <property type="protein sequence ID" value="KRZ66944.1"/>
    <property type="molecule type" value="Genomic_DNA"/>
</dbReference>
<evidence type="ECO:0000313" key="1">
    <source>
        <dbReference type="EMBL" id="KRZ66944.1"/>
    </source>
</evidence>
<evidence type="ECO:0000313" key="2">
    <source>
        <dbReference type="Proteomes" id="UP000054843"/>
    </source>
</evidence>
<protein>
    <submittedName>
        <fullName evidence="1">Uncharacterized protein</fullName>
    </submittedName>
</protein>
<dbReference type="Proteomes" id="UP000054843">
    <property type="component" value="Unassembled WGS sequence"/>
</dbReference>
<reference evidence="1 2" key="1">
    <citation type="submission" date="2015-01" db="EMBL/GenBank/DDBJ databases">
        <title>Evolution of Trichinella species and genotypes.</title>
        <authorList>
            <person name="Korhonen P.K."/>
            <person name="Edoardo P."/>
            <person name="Giuseppe L.R."/>
            <person name="Gasser R.B."/>
        </authorList>
    </citation>
    <scope>NUCLEOTIDE SEQUENCE [LARGE SCALE GENOMIC DNA]</scope>
    <source>
        <strain evidence="1">ISS1980</strain>
    </source>
</reference>
<keyword evidence="2" id="KW-1185">Reference proteome</keyword>
<name>A0A0V1M5H1_9BILA</name>